<evidence type="ECO:0000313" key="1">
    <source>
        <dbReference type="EMBL" id="KAJ1939819.1"/>
    </source>
</evidence>
<gene>
    <name evidence="1" type="ORF">FBU59_003995</name>
</gene>
<name>A0ACC1J713_9FUNG</name>
<keyword evidence="2" id="KW-1185">Reference proteome</keyword>
<sequence length="242" mass="26213">MELPSASQLDTSVLDELPESIRQELQAAYQQIDPSISIAKGEETSKPKIIPTPAGSSSAVHRPGRKASGGSGYSGRGRPRKLVFPLGSSTKIVQRAGPASGGQSLMKAFRKVEALDLVMPSQMDSSVWEELPMSIRRELAREYAKSDSAQGSAKEEKADAGRQVHLPAANAGLPEDVPQVSDTELAAPTLFNRSNLNEVLDLVRKWVDTCANEPLVEDIEEFSNYAVSLVKFRDLASSERVH</sequence>
<evidence type="ECO:0000313" key="2">
    <source>
        <dbReference type="Proteomes" id="UP001150603"/>
    </source>
</evidence>
<comment type="caution">
    <text evidence="1">The sequence shown here is derived from an EMBL/GenBank/DDBJ whole genome shotgun (WGS) entry which is preliminary data.</text>
</comment>
<accession>A0ACC1J713</accession>
<organism evidence="1 2">
    <name type="scientific">Linderina macrospora</name>
    <dbReference type="NCBI Taxonomy" id="4868"/>
    <lineage>
        <taxon>Eukaryota</taxon>
        <taxon>Fungi</taxon>
        <taxon>Fungi incertae sedis</taxon>
        <taxon>Zoopagomycota</taxon>
        <taxon>Kickxellomycotina</taxon>
        <taxon>Kickxellomycetes</taxon>
        <taxon>Kickxellales</taxon>
        <taxon>Kickxellaceae</taxon>
        <taxon>Linderina</taxon>
    </lineage>
</organism>
<protein>
    <submittedName>
        <fullName evidence="1">Uncharacterized protein</fullName>
    </submittedName>
</protein>
<reference evidence="1" key="1">
    <citation type="submission" date="2022-07" db="EMBL/GenBank/DDBJ databases">
        <title>Phylogenomic reconstructions and comparative analyses of Kickxellomycotina fungi.</title>
        <authorList>
            <person name="Reynolds N.K."/>
            <person name="Stajich J.E."/>
            <person name="Barry K."/>
            <person name="Grigoriev I.V."/>
            <person name="Crous P."/>
            <person name="Smith M.E."/>
        </authorList>
    </citation>
    <scope>NUCLEOTIDE SEQUENCE</scope>
    <source>
        <strain evidence="1">NRRL 5244</strain>
    </source>
</reference>
<dbReference type="EMBL" id="JANBPW010002725">
    <property type="protein sequence ID" value="KAJ1939819.1"/>
    <property type="molecule type" value="Genomic_DNA"/>
</dbReference>
<dbReference type="Proteomes" id="UP001150603">
    <property type="component" value="Unassembled WGS sequence"/>
</dbReference>
<proteinExistence type="predicted"/>